<keyword evidence="2" id="KW-1003">Cell membrane</keyword>
<feature type="transmembrane region" description="Helical" evidence="7">
    <location>
        <begin position="114"/>
        <end position="135"/>
    </location>
</feature>
<evidence type="ECO:0000256" key="5">
    <source>
        <dbReference type="ARBA" id="ARBA00023136"/>
    </source>
</evidence>
<feature type="transmembrane region" description="Helical" evidence="7">
    <location>
        <begin position="393"/>
        <end position="419"/>
    </location>
</feature>
<reference evidence="9" key="1">
    <citation type="journal article" date="2019" name="Int. J. Syst. Evol. Microbiol.">
        <title>The Global Catalogue of Microorganisms (GCM) 10K type strain sequencing project: providing services to taxonomists for standard genome sequencing and annotation.</title>
        <authorList>
            <consortium name="The Broad Institute Genomics Platform"/>
            <consortium name="The Broad Institute Genome Sequencing Center for Infectious Disease"/>
            <person name="Wu L."/>
            <person name="Ma J."/>
        </authorList>
    </citation>
    <scope>NUCLEOTIDE SEQUENCE [LARGE SCALE GENOMIC DNA]</scope>
    <source>
        <strain evidence="9">CGMCC 4.7323</strain>
    </source>
</reference>
<feature type="transmembrane region" description="Helical" evidence="7">
    <location>
        <begin position="367"/>
        <end position="387"/>
    </location>
</feature>
<comment type="subcellular location">
    <subcellularLocation>
        <location evidence="1">Cell membrane</location>
        <topology evidence="1">Multi-pass membrane protein</topology>
    </subcellularLocation>
</comment>
<evidence type="ECO:0000256" key="3">
    <source>
        <dbReference type="ARBA" id="ARBA00022692"/>
    </source>
</evidence>
<dbReference type="PANTHER" id="PTHR42770">
    <property type="entry name" value="AMINO ACID TRANSPORTER-RELATED"/>
    <property type="match status" value="1"/>
</dbReference>
<evidence type="ECO:0000313" key="9">
    <source>
        <dbReference type="Proteomes" id="UP000600080"/>
    </source>
</evidence>
<feature type="transmembrane region" description="Helical" evidence="7">
    <location>
        <begin position="457"/>
        <end position="474"/>
    </location>
</feature>
<dbReference type="InterPro" id="IPR002293">
    <property type="entry name" value="AA/rel_permease1"/>
</dbReference>
<dbReference type="PIRSF" id="PIRSF006060">
    <property type="entry name" value="AA_transporter"/>
    <property type="match status" value="1"/>
</dbReference>
<proteinExistence type="predicted"/>
<feature type="transmembrane region" description="Helical" evidence="7">
    <location>
        <begin position="166"/>
        <end position="187"/>
    </location>
</feature>
<feature type="transmembrane region" description="Helical" evidence="7">
    <location>
        <begin position="141"/>
        <end position="159"/>
    </location>
</feature>
<feature type="transmembrane region" description="Helical" evidence="7">
    <location>
        <begin position="327"/>
        <end position="346"/>
    </location>
</feature>
<evidence type="ECO:0000256" key="7">
    <source>
        <dbReference type="SAM" id="Phobius"/>
    </source>
</evidence>
<evidence type="ECO:0000256" key="1">
    <source>
        <dbReference type="ARBA" id="ARBA00004651"/>
    </source>
</evidence>
<feature type="compositionally biased region" description="Gly residues" evidence="6">
    <location>
        <begin position="1"/>
        <end position="11"/>
    </location>
</feature>
<evidence type="ECO:0000256" key="2">
    <source>
        <dbReference type="ARBA" id="ARBA00022475"/>
    </source>
</evidence>
<feature type="transmembrane region" description="Helical" evidence="7">
    <location>
        <begin position="262"/>
        <end position="285"/>
    </location>
</feature>
<protein>
    <submittedName>
        <fullName evidence="8">Amino acid permease</fullName>
    </submittedName>
</protein>
<feature type="region of interest" description="Disordered" evidence="6">
    <location>
        <begin position="1"/>
        <end position="23"/>
    </location>
</feature>
<evidence type="ECO:0000256" key="4">
    <source>
        <dbReference type="ARBA" id="ARBA00022989"/>
    </source>
</evidence>
<feature type="transmembrane region" description="Helical" evidence="7">
    <location>
        <begin position="431"/>
        <end position="451"/>
    </location>
</feature>
<name>A0ABQ2J8S6_9ACTN</name>
<dbReference type="InterPro" id="IPR050367">
    <property type="entry name" value="APC_superfamily"/>
</dbReference>
<gene>
    <name evidence="8" type="ORF">GCM10012285_21110</name>
</gene>
<dbReference type="EMBL" id="BMND01000006">
    <property type="protein sequence ID" value="GGN41675.1"/>
    <property type="molecule type" value="Genomic_DNA"/>
</dbReference>
<keyword evidence="4 7" id="KW-1133">Transmembrane helix</keyword>
<accession>A0ABQ2J8S6</accession>
<dbReference type="PANTHER" id="PTHR42770:SF16">
    <property type="entry name" value="AMINO ACID PERMEASE"/>
    <property type="match status" value="1"/>
</dbReference>
<keyword evidence="9" id="KW-1185">Reference proteome</keyword>
<dbReference type="Gene3D" id="1.20.1740.10">
    <property type="entry name" value="Amino acid/polyamine transporter I"/>
    <property type="match status" value="1"/>
</dbReference>
<dbReference type="Pfam" id="PF13520">
    <property type="entry name" value="AA_permease_2"/>
    <property type="match status" value="1"/>
</dbReference>
<dbReference type="GeneID" id="301547935"/>
<organism evidence="8 9">
    <name type="scientific">Streptomyces kronopolitis</name>
    <dbReference type="NCBI Taxonomy" id="1612435"/>
    <lineage>
        <taxon>Bacteria</taxon>
        <taxon>Bacillati</taxon>
        <taxon>Actinomycetota</taxon>
        <taxon>Actinomycetes</taxon>
        <taxon>Kitasatosporales</taxon>
        <taxon>Streptomycetaceae</taxon>
        <taxon>Streptomyces</taxon>
    </lineage>
</organism>
<sequence>MPGRDGGGAGDATGRAAREEGGGELRRTLGSRDLIVYGLLFIAPMAPVGIFGTLQATSHGAVTAVYAVATVAMGFTAYSYAQMVRVAPRAGSVYAYARAGLNESAGFLAGWMALLDYLLVPAVAYLFSGIALHAVVPSVHAWVWTALAVVVTTLLNLWGVRTAARVGFAVLAMEIVVLGVFVVSALVELLSHGARRGWAEPLTGAGGFAAGAVLSAVSVAVLSYLGFDAIASFAEEAAGRPAGGGGADAGGGDRRDGGPERVARAVLTCLVVAGVLFAAQTYLAALLMPMSAAELAAHPAQQGNAFYATVDATLGRPLHGLVAASKAVGAAFAALAGQAAAGRLLFAMARDRRLPPGMAKVAAGSGVPRRALLGAALVTLVAAVGAARRDDGLALLSSIVSVGALTAFGLLHASVIGWFRFRTRERAGLPGVLRHVVAPSLGLAVVAAVLAEASVTAQLVGGCWLVVGAVVLVVQHRRGGRTGGGGAGDDAGRD</sequence>
<comment type="caution">
    <text evidence="8">The sequence shown here is derived from an EMBL/GenBank/DDBJ whole genome shotgun (WGS) entry which is preliminary data.</text>
</comment>
<evidence type="ECO:0000313" key="8">
    <source>
        <dbReference type="EMBL" id="GGN41675.1"/>
    </source>
</evidence>
<dbReference type="RefSeq" id="WP_189097317.1">
    <property type="nucleotide sequence ID" value="NZ_BMND01000006.1"/>
</dbReference>
<dbReference type="Proteomes" id="UP000600080">
    <property type="component" value="Unassembled WGS sequence"/>
</dbReference>
<evidence type="ECO:0000256" key="6">
    <source>
        <dbReference type="SAM" id="MobiDB-lite"/>
    </source>
</evidence>
<keyword evidence="5 7" id="KW-0472">Membrane</keyword>
<feature type="transmembrane region" description="Helical" evidence="7">
    <location>
        <begin position="34"/>
        <end position="54"/>
    </location>
</feature>
<feature type="transmembrane region" description="Helical" evidence="7">
    <location>
        <begin position="207"/>
        <end position="227"/>
    </location>
</feature>
<keyword evidence="3 7" id="KW-0812">Transmembrane</keyword>
<feature type="transmembrane region" description="Helical" evidence="7">
    <location>
        <begin position="60"/>
        <end position="81"/>
    </location>
</feature>